<protein>
    <submittedName>
        <fullName evidence="20">Dynein heavy chain 6, axonemal</fullName>
    </submittedName>
</protein>
<dbReference type="InterPro" id="IPR041658">
    <property type="entry name" value="AAA_lid_11"/>
</dbReference>
<dbReference type="Gene3D" id="1.20.920.20">
    <property type="match status" value="1"/>
</dbReference>
<dbReference type="Gene3D" id="6.10.140.1060">
    <property type="match status" value="1"/>
</dbReference>
<evidence type="ECO:0000313" key="21">
    <source>
        <dbReference type="Proteomes" id="UP000198287"/>
    </source>
</evidence>
<dbReference type="PANTHER" id="PTHR22878">
    <property type="entry name" value="DYNEIN HEAVY CHAIN 6, AXONEMAL-LIKE-RELATED"/>
    <property type="match status" value="1"/>
</dbReference>
<dbReference type="GO" id="GO:0030286">
    <property type="term" value="C:dynein complex"/>
    <property type="evidence" value="ECO:0007669"/>
    <property type="project" value="UniProtKB-KW"/>
</dbReference>
<dbReference type="Gene3D" id="3.10.490.20">
    <property type="match status" value="1"/>
</dbReference>
<feature type="domain" description="Dynein heavy chain AAA lid" evidence="18">
    <location>
        <begin position="1135"/>
        <end position="1272"/>
    </location>
</feature>
<dbReference type="FunFam" id="1.10.8.720:FF:000007">
    <property type="entry name" value="Dynein axonemal heavy chain 6"/>
    <property type="match status" value="1"/>
</dbReference>
<dbReference type="OrthoDB" id="447173at2759"/>
<dbReference type="InterPro" id="IPR043160">
    <property type="entry name" value="Dynein_C_barrel"/>
</dbReference>
<evidence type="ECO:0000259" key="15">
    <source>
        <dbReference type="Pfam" id="PF12777"/>
    </source>
</evidence>
<comment type="similarity">
    <text evidence="2">Belongs to the dynein heavy chain family.</text>
</comment>
<dbReference type="GO" id="GO:0005930">
    <property type="term" value="C:axoneme"/>
    <property type="evidence" value="ECO:0007669"/>
    <property type="project" value="UniProtKB-SubCell"/>
</dbReference>
<evidence type="ECO:0000313" key="20">
    <source>
        <dbReference type="EMBL" id="OXA50744.1"/>
    </source>
</evidence>
<dbReference type="InterPro" id="IPR024743">
    <property type="entry name" value="Dynein_HC_stalk"/>
</dbReference>
<keyword evidence="5" id="KW-0547">Nucleotide-binding</keyword>
<organism evidence="20 21">
    <name type="scientific">Folsomia candida</name>
    <name type="common">Springtail</name>
    <dbReference type="NCBI Taxonomy" id="158441"/>
    <lineage>
        <taxon>Eukaryota</taxon>
        <taxon>Metazoa</taxon>
        <taxon>Ecdysozoa</taxon>
        <taxon>Arthropoda</taxon>
        <taxon>Hexapoda</taxon>
        <taxon>Collembola</taxon>
        <taxon>Entomobryomorpha</taxon>
        <taxon>Isotomoidea</taxon>
        <taxon>Isotomidae</taxon>
        <taxon>Proisotominae</taxon>
        <taxon>Folsomia</taxon>
    </lineage>
</organism>
<keyword evidence="21" id="KW-1185">Reference proteome</keyword>
<keyword evidence="4" id="KW-0493">Microtubule</keyword>
<dbReference type="Proteomes" id="UP000198287">
    <property type="component" value="Unassembled WGS sequence"/>
</dbReference>
<keyword evidence="12" id="KW-0966">Cell projection</keyword>
<dbReference type="GO" id="GO:0007018">
    <property type="term" value="P:microtubule-based movement"/>
    <property type="evidence" value="ECO:0007669"/>
    <property type="project" value="InterPro"/>
</dbReference>
<sequence>MLAPIRADAKNLGISETDRDQLYDYFIRRIRSNLHIVLCMSPVGDSFRIRCRMFPSLVNCCTINWFSEWPTEALLSVAVTLMSKIQLNKVTPEAMAEVSVFVHESVTSMAARYYEEMRRRFYTTPSSYLELINLYGTMLKEQRDKILQGKARIQNGLSKLLETNEVVKQMRIELKGLEPILVQKSQAVEDLMVRLAEDQTEADIVRRNVTVEEAAAKEKAIETQAIAEDAQKDLALALPALEAAVKSLDQLNKEDINELRQFQKPPELVRTVMESVCILFGAKPDWNTSRLLLSDAGFLKKLYDFNKDNISENTLKKLKVYIDNPKFNAKSVEKVSLACKSICLWVRAIDGYAKIFKTVEPKRNRYLTAEAELNQVMETLRGKQEQLNEVEMKIAALQTQFTNVTKEKTDLEDSLELIAARLNRAGRLTKALASEQTRWGETIQRFDEEMQNIIGDVFIGAACIAYFGVFTSDYRQELVEQWSTKCVEHGLPCTPGFNLISLADPFEVRVWNANGLPRDNTSTENAILATRGRRWPLMIDPQDQANRWIKQNEGDRSLKVMKFNDGNFMRTLENCIRLGHPCLLEEVKETLEPALEPVLLKQIFYQNGRAMIRLGDSNVDYDSNFRLYMTTKMANPHYLPEVCIKVTIINFTVTSSGLEDQLLSDVVSLERPDLESQRAALVSQINADKNMLVSLETKILKLLFAAEGNILDDEELIETLNNSKKTSTEIVKRVAQAEVTEKSISVARERYRPVASRGSVLYFVVAQLAELDPMYQYSLKYFSQVFNQCISLTEKTGELEERLKILRRETTLATYTNISRGLFEKDKLIFSFMLCCDVLKSKDVIAEAEWGFFLRGAAGVESGRTRKPGAAYWLTAQQWENLCDLENSFQIFDGITLSALENVVRIHIGGFKVNLFERSDDDEEANFIKPTDNWDKKLSKFQKIILVKCVAQEKLIAAVTEFVRHELGQKFVESPAADLNEIFKDINKSTTLIFVLSVGSDPMGGFYRFASEQEMLERVSSISLGQGQGPIAEKMIWKATETGDWVFLQNCHLASSWLPKLETIVKQISDNPDPVADSFRLYLSSMPTSTFPVSILQESVKITNEPPKGLRANVRRALVEMEKEFFEANMLGDPWRRIVFGICFFHAVIQERKKFGPLGWNIRYEFNDSDRECCLLNLDMFCQNGIIPWDALEYITGQITYGGRITDNWDQRCLTTILKIFFSPPTLSVTHKYSPSGLYYAPVLPTVVEFVEYVDRLPIMDEPEIFGMHNNATITFQRQESTTFLNALLSAQPKQAGGSAATASDEIAYELAEEIESKLPEKLDLDKSSEYLFLPDERGRTASLTIFIQQEIERFNKLLAVIKDSLVQLKKGIRGLVVMSEDLEKMYQAFLNNQVPDLWKPKSYGSLKSLASWYKDFQLRFNFIRGWQTKPVPPSSYWLSGFFFQQGFLTAVLQTYARRHNLPIDQLKFHFFMVPVVKEEMMELDPRLESAIELPEEGVLIHGLFMEAARWDMDEMTLADSLPGEMNPLLPITHFLPSMDPLQTVNVYTTPLYKTSVRQGTLSTTGHSTNFIAPIQLPSLNHPEDYWILKGTALLSQLTD</sequence>
<dbReference type="InterPro" id="IPR004273">
    <property type="entry name" value="Dynein_heavy_D6_P-loop"/>
</dbReference>
<dbReference type="PANTHER" id="PTHR22878:SF68">
    <property type="entry name" value="DYNEIN HEAVY CHAIN 6, AXONEMAL-LIKE"/>
    <property type="match status" value="1"/>
</dbReference>
<keyword evidence="10" id="KW-0505">Motor protein</keyword>
<dbReference type="GO" id="GO:0005524">
    <property type="term" value="F:ATP binding"/>
    <property type="evidence" value="ECO:0007669"/>
    <property type="project" value="UniProtKB-KW"/>
</dbReference>
<evidence type="ECO:0000256" key="9">
    <source>
        <dbReference type="ARBA" id="ARBA00023069"/>
    </source>
</evidence>
<feature type="domain" description="Dynein heavy chain AAA module D4" evidence="16">
    <location>
        <begin position="5"/>
        <end position="137"/>
    </location>
</feature>
<evidence type="ECO:0000256" key="6">
    <source>
        <dbReference type="ARBA" id="ARBA00022840"/>
    </source>
</evidence>
<dbReference type="GO" id="GO:0008569">
    <property type="term" value="F:minus-end-directed microtubule motor activity"/>
    <property type="evidence" value="ECO:0007669"/>
    <property type="project" value="InterPro"/>
</dbReference>
<comment type="caution">
    <text evidence="20">The sequence shown here is derived from an EMBL/GenBank/DDBJ whole genome shotgun (WGS) entry which is preliminary data.</text>
</comment>
<dbReference type="FunFam" id="3.40.50.300:FF:000362">
    <property type="entry name" value="Dynein, axonemal, heavy chain 6"/>
    <property type="match status" value="1"/>
</dbReference>
<dbReference type="InterPro" id="IPR042219">
    <property type="entry name" value="AAA_lid_11_sf"/>
</dbReference>
<dbReference type="Pfam" id="PF18199">
    <property type="entry name" value="Dynein_C"/>
    <property type="match status" value="1"/>
</dbReference>
<proteinExistence type="inferred from homology"/>
<keyword evidence="3" id="KW-0963">Cytoplasm</keyword>
<keyword evidence="9" id="KW-0969">Cilium</keyword>
<keyword evidence="8 13" id="KW-0175">Coiled coil</keyword>
<dbReference type="Pfam" id="PF18198">
    <property type="entry name" value="AAA_lid_11"/>
    <property type="match status" value="1"/>
</dbReference>
<gene>
    <name evidence="20" type="ORF">Fcan01_13961</name>
</gene>
<dbReference type="InterPro" id="IPR035706">
    <property type="entry name" value="AAA_9"/>
</dbReference>
<feature type="coiled-coil region" evidence="13">
    <location>
        <begin position="366"/>
        <end position="414"/>
    </location>
</feature>
<evidence type="ECO:0000256" key="3">
    <source>
        <dbReference type="ARBA" id="ARBA00022490"/>
    </source>
</evidence>
<dbReference type="GO" id="GO:0045505">
    <property type="term" value="F:dynein intermediate chain binding"/>
    <property type="evidence" value="ECO:0007669"/>
    <property type="project" value="InterPro"/>
</dbReference>
<dbReference type="InterPro" id="IPR027417">
    <property type="entry name" value="P-loop_NTPase"/>
</dbReference>
<evidence type="ECO:0000256" key="2">
    <source>
        <dbReference type="ARBA" id="ARBA00008887"/>
    </source>
</evidence>
<dbReference type="FunFam" id="1.10.8.1220:FF:000001">
    <property type="entry name" value="Dynein axonemal heavy chain 5"/>
    <property type="match status" value="1"/>
</dbReference>
<dbReference type="STRING" id="158441.A0A226E137"/>
<evidence type="ECO:0000259" key="19">
    <source>
        <dbReference type="Pfam" id="PF18199"/>
    </source>
</evidence>
<dbReference type="FunFam" id="3.10.490.20:FF:000005">
    <property type="entry name" value="Dynein axonemal heavy chain 6"/>
    <property type="match status" value="1"/>
</dbReference>
<comment type="subcellular location">
    <subcellularLocation>
        <location evidence="1">Cytoplasm</location>
        <location evidence="1">Cytoskeleton</location>
        <location evidence="1">Cilium axoneme</location>
    </subcellularLocation>
</comment>
<keyword evidence="7" id="KW-0243">Dynein</keyword>
<dbReference type="Pfam" id="PF03028">
    <property type="entry name" value="Dynein_heavy"/>
    <property type="match status" value="1"/>
</dbReference>
<dbReference type="InterPro" id="IPR041228">
    <property type="entry name" value="Dynein_C"/>
</dbReference>
<keyword evidence="6" id="KW-0067">ATP-binding</keyword>
<feature type="domain" description="Dynein heavy chain coiled coil stalk" evidence="15">
    <location>
        <begin position="152"/>
        <end position="481"/>
    </location>
</feature>
<evidence type="ECO:0000259" key="14">
    <source>
        <dbReference type="Pfam" id="PF03028"/>
    </source>
</evidence>
<dbReference type="Gene3D" id="1.10.8.720">
    <property type="entry name" value="Region D6 of dynein motor"/>
    <property type="match status" value="1"/>
</dbReference>
<reference evidence="20 21" key="1">
    <citation type="submission" date="2015-12" db="EMBL/GenBank/DDBJ databases">
        <title>The genome of Folsomia candida.</title>
        <authorList>
            <person name="Faddeeva A."/>
            <person name="Derks M.F."/>
            <person name="Anvar Y."/>
            <person name="Smit S."/>
            <person name="Van Straalen N."/>
            <person name="Roelofs D."/>
        </authorList>
    </citation>
    <scope>NUCLEOTIDE SEQUENCE [LARGE SCALE GENOMIC DNA]</scope>
    <source>
        <strain evidence="20 21">VU population</strain>
        <tissue evidence="20">Whole body</tissue>
    </source>
</reference>
<dbReference type="Gene3D" id="3.40.50.300">
    <property type="entry name" value="P-loop containing nucleotide triphosphate hydrolases"/>
    <property type="match status" value="3"/>
</dbReference>
<feature type="domain" description="Dynein heavy chain C-terminal" evidence="19">
    <location>
        <begin position="1279"/>
        <end position="1595"/>
    </location>
</feature>
<dbReference type="Pfam" id="PF12780">
    <property type="entry name" value="AAA_8"/>
    <property type="match status" value="1"/>
</dbReference>
<dbReference type="Pfam" id="PF12777">
    <property type="entry name" value="MT"/>
    <property type="match status" value="1"/>
</dbReference>
<evidence type="ECO:0000256" key="5">
    <source>
        <dbReference type="ARBA" id="ARBA00022741"/>
    </source>
</evidence>
<dbReference type="GO" id="GO:0051959">
    <property type="term" value="F:dynein light intermediate chain binding"/>
    <property type="evidence" value="ECO:0007669"/>
    <property type="project" value="InterPro"/>
</dbReference>
<dbReference type="InterPro" id="IPR024317">
    <property type="entry name" value="Dynein_heavy_chain_D4_dom"/>
</dbReference>
<dbReference type="EMBL" id="LNIX01000008">
    <property type="protein sequence ID" value="OXA50744.1"/>
    <property type="molecule type" value="Genomic_DNA"/>
</dbReference>
<dbReference type="OMA" id="QHKLVYS"/>
<evidence type="ECO:0000256" key="12">
    <source>
        <dbReference type="ARBA" id="ARBA00023273"/>
    </source>
</evidence>
<dbReference type="Gene3D" id="1.10.8.1220">
    <property type="match status" value="1"/>
</dbReference>
<evidence type="ECO:0000256" key="4">
    <source>
        <dbReference type="ARBA" id="ARBA00022701"/>
    </source>
</evidence>
<feature type="domain" description="Dynein heavy chain region D6 P-loop" evidence="14">
    <location>
        <begin position="988"/>
        <end position="1103"/>
    </location>
</feature>
<evidence type="ECO:0000256" key="7">
    <source>
        <dbReference type="ARBA" id="ARBA00023017"/>
    </source>
</evidence>
<feature type="domain" description="Dynein heavy chain ATP-binding dynein motor region" evidence="17">
    <location>
        <begin position="510"/>
        <end position="730"/>
    </location>
</feature>
<dbReference type="GO" id="GO:0005874">
    <property type="term" value="C:microtubule"/>
    <property type="evidence" value="ECO:0007669"/>
    <property type="project" value="UniProtKB-KW"/>
</dbReference>
<dbReference type="InterPro" id="IPR026983">
    <property type="entry name" value="DHC"/>
</dbReference>
<dbReference type="Gene3D" id="1.20.1270.280">
    <property type="match status" value="1"/>
</dbReference>
<accession>A0A226E137</accession>
<evidence type="ECO:0000256" key="13">
    <source>
        <dbReference type="SAM" id="Coils"/>
    </source>
</evidence>
<evidence type="ECO:0000259" key="18">
    <source>
        <dbReference type="Pfam" id="PF18198"/>
    </source>
</evidence>
<evidence type="ECO:0000256" key="8">
    <source>
        <dbReference type="ARBA" id="ARBA00023054"/>
    </source>
</evidence>
<keyword evidence="11" id="KW-0206">Cytoskeleton</keyword>
<dbReference type="FunFam" id="1.20.920.20:FF:000006">
    <property type="entry name" value="Dynein, axonemal, heavy chain 6"/>
    <property type="match status" value="1"/>
</dbReference>
<evidence type="ECO:0000256" key="10">
    <source>
        <dbReference type="ARBA" id="ARBA00023175"/>
    </source>
</evidence>
<evidence type="ECO:0000259" key="17">
    <source>
        <dbReference type="Pfam" id="PF12781"/>
    </source>
</evidence>
<evidence type="ECO:0000259" key="16">
    <source>
        <dbReference type="Pfam" id="PF12780"/>
    </source>
</evidence>
<name>A0A226E137_FOLCA</name>
<dbReference type="Pfam" id="PF12781">
    <property type="entry name" value="AAA_9"/>
    <property type="match status" value="1"/>
</dbReference>
<evidence type="ECO:0000256" key="11">
    <source>
        <dbReference type="ARBA" id="ARBA00023212"/>
    </source>
</evidence>
<dbReference type="FunFam" id="3.40.50.300:FF:001145">
    <property type="entry name" value="Putative dynein heavy chain"/>
    <property type="match status" value="1"/>
</dbReference>
<evidence type="ECO:0000256" key="1">
    <source>
        <dbReference type="ARBA" id="ARBA00004430"/>
    </source>
</evidence>